<dbReference type="AlphaFoldDB" id="A0A314YWJ2"/>
<keyword evidence="2" id="KW-1185">Reference proteome</keyword>
<comment type="caution">
    <text evidence="1">The sequence shown here is derived from an EMBL/GenBank/DDBJ whole genome shotgun (WGS) entry which is preliminary data.</text>
</comment>
<evidence type="ECO:0000313" key="2">
    <source>
        <dbReference type="Proteomes" id="UP000250321"/>
    </source>
</evidence>
<reference evidence="1 2" key="1">
    <citation type="submission" date="2018-02" db="EMBL/GenBank/DDBJ databases">
        <title>Draft genome of wild Prunus yedoensis var. nudiflora.</title>
        <authorList>
            <person name="Baek S."/>
            <person name="Kim J.-H."/>
            <person name="Choi K."/>
            <person name="Kim G.-B."/>
            <person name="Cho A."/>
            <person name="Jang H."/>
            <person name="Shin C.-H."/>
            <person name="Yu H.-J."/>
            <person name="Mun J.-H."/>
        </authorList>
    </citation>
    <scope>NUCLEOTIDE SEQUENCE [LARGE SCALE GENOMIC DNA]</scope>
    <source>
        <strain evidence="2">cv. Jeju island</strain>
        <tissue evidence="1">Leaf</tissue>
    </source>
</reference>
<dbReference type="EMBL" id="PJQY01000496">
    <property type="protein sequence ID" value="PQQ10527.1"/>
    <property type="molecule type" value="Genomic_DNA"/>
</dbReference>
<proteinExistence type="predicted"/>
<gene>
    <name evidence="1" type="ORF">Pyn_37386</name>
</gene>
<evidence type="ECO:0000313" key="1">
    <source>
        <dbReference type="EMBL" id="PQQ10527.1"/>
    </source>
</evidence>
<protein>
    <submittedName>
        <fullName evidence="1">Uncharacterized protein</fullName>
    </submittedName>
</protein>
<sequence>MALPAEDGRDSIPSEQVWWLVIMALSKVWASSAAKLERTPLVLLTVWRELDKKSMFDNASSLQSSSAWIAGCGKAELV</sequence>
<organism evidence="1 2">
    <name type="scientific">Prunus yedoensis var. nudiflora</name>
    <dbReference type="NCBI Taxonomy" id="2094558"/>
    <lineage>
        <taxon>Eukaryota</taxon>
        <taxon>Viridiplantae</taxon>
        <taxon>Streptophyta</taxon>
        <taxon>Embryophyta</taxon>
        <taxon>Tracheophyta</taxon>
        <taxon>Spermatophyta</taxon>
        <taxon>Magnoliopsida</taxon>
        <taxon>eudicotyledons</taxon>
        <taxon>Gunneridae</taxon>
        <taxon>Pentapetalae</taxon>
        <taxon>rosids</taxon>
        <taxon>fabids</taxon>
        <taxon>Rosales</taxon>
        <taxon>Rosaceae</taxon>
        <taxon>Amygdaloideae</taxon>
        <taxon>Amygdaleae</taxon>
        <taxon>Prunus</taxon>
    </lineage>
</organism>
<accession>A0A314YWJ2</accession>
<dbReference type="Proteomes" id="UP000250321">
    <property type="component" value="Unassembled WGS sequence"/>
</dbReference>
<name>A0A314YWJ2_PRUYE</name>